<evidence type="ECO:0000313" key="6">
    <source>
        <dbReference type="Proteomes" id="UP000030787"/>
    </source>
</evidence>
<dbReference type="Gene3D" id="3.10.620.30">
    <property type="match status" value="1"/>
</dbReference>
<keyword evidence="2" id="KW-0472">Membrane</keyword>
<dbReference type="HOGENOM" id="CLU_648298_0_0_2"/>
<protein>
    <recommendedName>
        <fullName evidence="7">Bacterial repeat domain-containing protein</fullName>
    </recommendedName>
</protein>
<evidence type="ECO:0000313" key="5">
    <source>
        <dbReference type="EMBL" id="AIZ56042.1"/>
    </source>
</evidence>
<evidence type="ECO:0000259" key="3">
    <source>
        <dbReference type="Pfam" id="PF04473"/>
    </source>
</evidence>
<dbReference type="AlphaFoldDB" id="A0A0A7LCM7"/>
<dbReference type="InterPro" id="IPR044060">
    <property type="entry name" value="Bacterial_rp_domain"/>
</dbReference>
<dbReference type="PANTHER" id="PTHR39327">
    <property type="match status" value="1"/>
</dbReference>
<dbReference type="InterPro" id="IPR038765">
    <property type="entry name" value="Papain-like_cys_pep_sf"/>
</dbReference>
<evidence type="ECO:0000256" key="1">
    <source>
        <dbReference type="ARBA" id="ARBA00007458"/>
    </source>
</evidence>
<evidence type="ECO:0000256" key="2">
    <source>
        <dbReference type="SAM" id="Phobius"/>
    </source>
</evidence>
<dbReference type="InterPro" id="IPR007562">
    <property type="entry name" value="Transglutaminase-like_domain"/>
</dbReference>
<comment type="similarity">
    <text evidence="1">Belongs to the UPF0252 family.</text>
</comment>
<dbReference type="KEGG" id="mear:Mpt1_c01390"/>
<gene>
    <name evidence="5" type="ORF">Mpt1_c01390</name>
</gene>
<dbReference type="Proteomes" id="UP000030787">
    <property type="component" value="Chromosome"/>
</dbReference>
<keyword evidence="2" id="KW-1133">Transmembrane helix</keyword>
<dbReference type="Pfam" id="PF18998">
    <property type="entry name" value="Flg_new_2"/>
    <property type="match status" value="1"/>
</dbReference>
<feature type="domain" description="Transglutaminase-like" evidence="3">
    <location>
        <begin position="303"/>
        <end position="384"/>
    </location>
</feature>
<dbReference type="STRING" id="1577791.Mpt1_c01390"/>
<evidence type="ECO:0008006" key="7">
    <source>
        <dbReference type="Google" id="ProtNLM"/>
    </source>
</evidence>
<evidence type="ECO:0000259" key="4">
    <source>
        <dbReference type="Pfam" id="PF18998"/>
    </source>
</evidence>
<feature type="transmembrane region" description="Helical" evidence="2">
    <location>
        <begin position="7"/>
        <end position="27"/>
    </location>
</feature>
<dbReference type="InterPro" id="IPR010319">
    <property type="entry name" value="Transglutaminase-like_Cys_pept"/>
</dbReference>
<keyword evidence="6" id="KW-1185">Reference proteome</keyword>
<dbReference type="SUPFAM" id="SSF54001">
    <property type="entry name" value="Cysteine proteinases"/>
    <property type="match status" value="1"/>
</dbReference>
<keyword evidence="2" id="KW-0812">Transmembrane</keyword>
<dbReference type="PANTHER" id="PTHR39327:SF1">
    <property type="entry name" value="BLR5470 PROTEIN"/>
    <property type="match status" value="1"/>
</dbReference>
<dbReference type="Pfam" id="PF04473">
    <property type="entry name" value="DUF553"/>
    <property type="match status" value="1"/>
</dbReference>
<name>A0A0A7LCM7_9ARCH</name>
<dbReference type="EMBL" id="CP010070">
    <property type="protein sequence ID" value="AIZ56042.1"/>
    <property type="molecule type" value="Genomic_DNA"/>
</dbReference>
<organism evidence="5 6">
    <name type="scientific">Candidatus Methanoplasma termitum</name>
    <dbReference type="NCBI Taxonomy" id="1577791"/>
    <lineage>
        <taxon>Archaea</taxon>
        <taxon>Methanobacteriati</taxon>
        <taxon>Thermoplasmatota</taxon>
        <taxon>Thermoplasmata</taxon>
        <taxon>Methanomassiliicoccales</taxon>
        <taxon>Methanomassiliicoccaceae</taxon>
        <taxon>Candidatus Methanoplasma</taxon>
    </lineage>
</organism>
<feature type="domain" description="Bacterial repeat" evidence="4">
    <location>
        <begin position="58"/>
        <end position="119"/>
    </location>
</feature>
<reference evidence="5 6" key="1">
    <citation type="journal article" date="2014" name="Appl. Environ. Microbiol.">
        <title>Comparative Genome Analysis of 'Candidatus Methanoplasma termitum' Indicates a New Mode of Energy Metabolism in the Seventh Order of Methanogens.</title>
        <authorList>
            <person name="Lang K."/>
            <person name="Schuldes J."/>
            <person name="Klingl A."/>
            <person name="Poehlein A."/>
            <person name="Daniel R."/>
            <person name="Brune A."/>
        </authorList>
    </citation>
    <scope>NUCLEOTIDE SEQUENCE [LARGE SCALE GENOMIC DNA]</scope>
    <source>
        <strain evidence="6">Mpt1</strain>
    </source>
</reference>
<accession>A0A0A7LCM7</accession>
<proteinExistence type="inferred from homology"/>
<sequence length="431" mass="47621">MNKRGRIVVLVIVVCTASVLGVMLYSFSHVTNINEYNSTHVPNNYHKISLFENYLDAGTLSSTGGYVQHGGSFVCTVTPTSSQYVFDGWYSDQTLVSTSNSFKYVVECDSSLEARFHKVSDAAFRITQTNIEAPTEITLTPISRDSADKLMWSIEDMSTLEELNYADSGNNDGSITCSVSNGCPISISLTTTHPNGESQKQNLFVIVNEDMVKSFVWRYQEDEIFSEVANVLSINNGAVSWSLTIPYAEEHAAEKSTIPRDGASGAYDVIADFVTADNPVIMQMADDIEIFTAQMSDVERVDFVLKFVQSIPFEEDIASKGVNDYYKLPVETLWQDNGDCEDHAILFAAMMKAMDYKVVLYHVYIYSGSTFTAAHVAAGVAVDGGSGYYTTLDGEKYYYCESTAEVGSSWVNQADVGYIPSGYKIVETWIV</sequence>